<evidence type="ECO:0000313" key="3">
    <source>
        <dbReference type="Proteomes" id="UP000219327"/>
    </source>
</evidence>
<dbReference type="Proteomes" id="UP000219327">
    <property type="component" value="Unassembled WGS sequence"/>
</dbReference>
<name>A0A2A5WVR4_9GAMM</name>
<comment type="caution">
    <text evidence="2">The sequence shown here is derived from an EMBL/GenBank/DDBJ whole genome shotgun (WGS) entry which is preliminary data.</text>
</comment>
<protein>
    <recommendedName>
        <fullName evidence="4">YiaAB two helix domain-containing protein</fullName>
    </recommendedName>
</protein>
<feature type="transmembrane region" description="Helical" evidence="1">
    <location>
        <begin position="7"/>
        <end position="25"/>
    </location>
</feature>
<dbReference type="EMBL" id="NTKD01000013">
    <property type="protein sequence ID" value="PDH40317.1"/>
    <property type="molecule type" value="Genomic_DNA"/>
</dbReference>
<keyword evidence="1" id="KW-0472">Membrane</keyword>
<organism evidence="2 3">
    <name type="scientific">OM182 bacterium MED-G24</name>
    <dbReference type="NCBI Taxonomy" id="1986255"/>
    <lineage>
        <taxon>Bacteria</taxon>
        <taxon>Pseudomonadati</taxon>
        <taxon>Pseudomonadota</taxon>
        <taxon>Gammaproteobacteria</taxon>
        <taxon>OMG group</taxon>
        <taxon>OM182 clade</taxon>
    </lineage>
</organism>
<dbReference type="AlphaFoldDB" id="A0A2A5WVR4"/>
<proteinExistence type="predicted"/>
<evidence type="ECO:0000256" key="1">
    <source>
        <dbReference type="SAM" id="Phobius"/>
    </source>
</evidence>
<keyword evidence="1" id="KW-1133">Transmembrane helix</keyword>
<feature type="transmembrane region" description="Helical" evidence="1">
    <location>
        <begin position="31"/>
        <end position="52"/>
    </location>
</feature>
<keyword evidence="1" id="KW-0812">Transmembrane</keyword>
<sequence length="79" mass="8736">MNKRNAYIILTVTVIALVAALIALQPELGRGTMVTSMLVLYGMSLLLVNFMFNHMKLQADTMARQVSDLEHALSSAQQQ</sequence>
<gene>
    <name evidence="2" type="ORF">CNE99_03900</name>
</gene>
<evidence type="ECO:0000313" key="2">
    <source>
        <dbReference type="EMBL" id="PDH40317.1"/>
    </source>
</evidence>
<evidence type="ECO:0008006" key="4">
    <source>
        <dbReference type="Google" id="ProtNLM"/>
    </source>
</evidence>
<reference evidence="2 3" key="1">
    <citation type="submission" date="2017-08" db="EMBL/GenBank/DDBJ databases">
        <title>Fine stratification of microbial communities through a metagenomic profile of the photic zone.</title>
        <authorList>
            <person name="Haro-Moreno J.M."/>
            <person name="Lopez-Perez M."/>
            <person name="De La Torre J."/>
            <person name="Picazo A."/>
            <person name="Camacho A."/>
            <person name="Rodriguez-Valera F."/>
        </authorList>
    </citation>
    <scope>NUCLEOTIDE SEQUENCE [LARGE SCALE GENOMIC DNA]</scope>
    <source>
        <strain evidence="2">MED-G24</strain>
    </source>
</reference>
<accession>A0A2A5WVR4</accession>